<keyword evidence="5" id="KW-1185">Reference proteome</keyword>
<dbReference type="InterPro" id="IPR011761">
    <property type="entry name" value="ATP-grasp"/>
</dbReference>
<dbReference type="Pfam" id="PF08443">
    <property type="entry name" value="RimK"/>
    <property type="match status" value="1"/>
</dbReference>
<dbReference type="SUPFAM" id="SSF56059">
    <property type="entry name" value="Glutathione synthetase ATP-binding domain-like"/>
    <property type="match status" value="1"/>
</dbReference>
<protein>
    <submittedName>
        <fullName evidence="4">ATP-grasp domain-containing protein</fullName>
    </submittedName>
</protein>
<evidence type="ECO:0000259" key="3">
    <source>
        <dbReference type="PROSITE" id="PS50975"/>
    </source>
</evidence>
<evidence type="ECO:0000256" key="2">
    <source>
        <dbReference type="PROSITE-ProRule" id="PRU00409"/>
    </source>
</evidence>
<dbReference type="EMBL" id="JAERTZ010000015">
    <property type="protein sequence ID" value="MBL1376949.1"/>
    <property type="molecule type" value="Genomic_DNA"/>
</dbReference>
<dbReference type="RefSeq" id="WP_202083338.1">
    <property type="nucleotide sequence ID" value="NZ_JAERTZ010000015.1"/>
</dbReference>
<comment type="caution">
    <text evidence="4">The sequence shown here is derived from an EMBL/GenBank/DDBJ whole genome shotgun (WGS) entry which is preliminary data.</text>
</comment>
<keyword evidence="1" id="KW-0464">Manganese</keyword>
<evidence type="ECO:0000313" key="4">
    <source>
        <dbReference type="EMBL" id="MBL1376949.1"/>
    </source>
</evidence>
<dbReference type="Proteomes" id="UP000638570">
    <property type="component" value="Unassembled WGS sequence"/>
</dbReference>
<dbReference type="PROSITE" id="PS50975">
    <property type="entry name" value="ATP_GRASP"/>
    <property type="match status" value="1"/>
</dbReference>
<dbReference type="Gene3D" id="3.30.470.20">
    <property type="entry name" value="ATP-grasp fold, B domain"/>
    <property type="match status" value="1"/>
</dbReference>
<keyword evidence="2" id="KW-0067">ATP-binding</keyword>
<dbReference type="PANTHER" id="PTHR21621">
    <property type="entry name" value="RIBOSOMAL PROTEIN S6 MODIFICATION PROTEIN"/>
    <property type="match status" value="1"/>
</dbReference>
<keyword evidence="2" id="KW-0547">Nucleotide-binding</keyword>
<gene>
    <name evidence="4" type="ORF">JKV55_06325</name>
</gene>
<feature type="domain" description="ATP-grasp" evidence="3">
    <location>
        <begin position="127"/>
        <end position="318"/>
    </location>
</feature>
<evidence type="ECO:0000313" key="5">
    <source>
        <dbReference type="Proteomes" id="UP000638570"/>
    </source>
</evidence>
<organism evidence="4 5">
    <name type="scientific">Zobellella iuensis</name>
    <dbReference type="NCBI Taxonomy" id="2803811"/>
    <lineage>
        <taxon>Bacteria</taxon>
        <taxon>Pseudomonadati</taxon>
        <taxon>Pseudomonadota</taxon>
        <taxon>Gammaproteobacteria</taxon>
        <taxon>Aeromonadales</taxon>
        <taxon>Aeromonadaceae</taxon>
        <taxon>Zobellella</taxon>
    </lineage>
</organism>
<dbReference type="InterPro" id="IPR013651">
    <property type="entry name" value="ATP-grasp_RimK-type"/>
</dbReference>
<dbReference type="PANTHER" id="PTHR21621:SF0">
    <property type="entry name" value="BETA-CITRYLGLUTAMATE SYNTHASE B-RELATED"/>
    <property type="match status" value="1"/>
</dbReference>
<evidence type="ECO:0000256" key="1">
    <source>
        <dbReference type="ARBA" id="ARBA00023211"/>
    </source>
</evidence>
<reference evidence="5" key="1">
    <citation type="submission" date="2021-01" db="EMBL/GenBank/DDBJ databases">
        <title>Genome public.</title>
        <authorList>
            <person name="Liu C."/>
            <person name="Sun Q."/>
        </authorList>
    </citation>
    <scope>NUCLEOTIDE SEQUENCE [LARGE SCALE GENOMIC DNA]</scope>
    <source>
        <strain evidence="5">CGMCC 1.18722</strain>
    </source>
</reference>
<name>A0ABS1QRS2_9GAMM</name>
<accession>A0ABS1QRS2</accession>
<proteinExistence type="predicted"/>
<sequence length="324" mass="36954">MLLIVSNKTDLATDYLIVRLHERGIPFLRINTEDYLLSWDVCFSIKESATHVEIRKDGQESLPVECFTGAYIRQPKIPDLNIADGDKEFAKREVGETLKSIWRAIDDSIWLNAPRRLLLASNKPEQLTIANSIGFKVPDTYVGANYESIKKFYQAHSGKIIAKAVKHGFDFDGYKARVAATQKIDEASLASIKCYATIPMIFQNHIEKEYDIRVIVVGSDVFATAIESQDHEETKTDWRLSDCYKIPLKQYKINLPQKIVSLCLEMTEKFNLRYSAIDLVLGKDGAYYFLELNPNGQWAWVEQLGIHNIRDSIIDALVVNKGRM</sequence>